<reference evidence="3 4" key="1">
    <citation type="journal article" date="2018" name="Sci. Rep.">
        <title>Genomic signatures of local adaptation to the degree of environmental predictability in rotifers.</title>
        <authorList>
            <person name="Franch-Gras L."/>
            <person name="Hahn C."/>
            <person name="Garcia-Roger E.M."/>
            <person name="Carmona M.J."/>
            <person name="Serra M."/>
            <person name="Gomez A."/>
        </authorList>
    </citation>
    <scope>NUCLEOTIDE SEQUENCE [LARGE SCALE GENOMIC DNA]</scope>
    <source>
        <strain evidence="3">HYR1</strain>
    </source>
</reference>
<dbReference type="OrthoDB" id="10046738at2759"/>
<dbReference type="Proteomes" id="UP000276133">
    <property type="component" value="Unassembled WGS sequence"/>
</dbReference>
<evidence type="ECO:0000256" key="1">
    <source>
        <dbReference type="PROSITE-ProRule" id="PRU00325"/>
    </source>
</evidence>
<dbReference type="GO" id="GO:0008270">
    <property type="term" value="F:zinc ion binding"/>
    <property type="evidence" value="ECO:0007669"/>
    <property type="project" value="UniProtKB-KW"/>
</dbReference>
<keyword evidence="1" id="KW-0479">Metal-binding</keyword>
<organism evidence="3 4">
    <name type="scientific">Brachionus plicatilis</name>
    <name type="common">Marine rotifer</name>
    <name type="synonym">Brachionus muelleri</name>
    <dbReference type="NCBI Taxonomy" id="10195"/>
    <lineage>
        <taxon>Eukaryota</taxon>
        <taxon>Metazoa</taxon>
        <taxon>Spiralia</taxon>
        <taxon>Gnathifera</taxon>
        <taxon>Rotifera</taxon>
        <taxon>Eurotatoria</taxon>
        <taxon>Monogononta</taxon>
        <taxon>Pseudotrocha</taxon>
        <taxon>Ploima</taxon>
        <taxon>Brachionidae</taxon>
        <taxon>Brachionus</taxon>
    </lineage>
</organism>
<accession>A0A3M7P4F6</accession>
<keyword evidence="4" id="KW-1185">Reference proteome</keyword>
<dbReference type="InterPro" id="IPR007527">
    <property type="entry name" value="Znf_SWIM"/>
</dbReference>
<dbReference type="EMBL" id="REGN01013465">
    <property type="protein sequence ID" value="RMZ93903.1"/>
    <property type="molecule type" value="Genomic_DNA"/>
</dbReference>
<sequence>MPWLFTFEDVHFESFYCTSISENQNDDEQIVVENVPCTSAQAEIYPEFSLTTALNDQELHSNSTPQIDFISNQKNNSKGSNSNIDLEILNLDIPRLFVKFVPNSNDYRSLEWICSCKSGKRTVGCCTHVASVIYYLACGHKNEKVPMPGLKLNSLLIPICLNSEDYD</sequence>
<keyword evidence="1" id="KW-0862">Zinc</keyword>
<dbReference type="AlphaFoldDB" id="A0A3M7P4F6"/>
<keyword evidence="1" id="KW-0863">Zinc-finger</keyword>
<name>A0A3M7P4F6_BRAPC</name>
<evidence type="ECO:0000313" key="4">
    <source>
        <dbReference type="Proteomes" id="UP000276133"/>
    </source>
</evidence>
<gene>
    <name evidence="3" type="ORF">BpHYR1_053186</name>
</gene>
<feature type="domain" description="SWIM-type" evidence="2">
    <location>
        <begin position="99"/>
        <end position="137"/>
    </location>
</feature>
<protein>
    <recommendedName>
        <fullName evidence="2">SWIM-type domain-containing protein</fullName>
    </recommendedName>
</protein>
<proteinExistence type="predicted"/>
<evidence type="ECO:0000259" key="2">
    <source>
        <dbReference type="PROSITE" id="PS50966"/>
    </source>
</evidence>
<evidence type="ECO:0000313" key="3">
    <source>
        <dbReference type="EMBL" id="RMZ93903.1"/>
    </source>
</evidence>
<dbReference type="PROSITE" id="PS50966">
    <property type="entry name" value="ZF_SWIM"/>
    <property type="match status" value="1"/>
</dbReference>
<comment type="caution">
    <text evidence="3">The sequence shown here is derived from an EMBL/GenBank/DDBJ whole genome shotgun (WGS) entry which is preliminary data.</text>
</comment>
<feature type="non-terminal residue" evidence="3">
    <location>
        <position position="167"/>
    </location>
</feature>